<dbReference type="Gene3D" id="3.30.70.890">
    <property type="entry name" value="GHMP kinase, C-terminal domain"/>
    <property type="match status" value="1"/>
</dbReference>
<sequence>MTDVMTTILPADLQVAVRVPASSANLGPGFDCLGLALGIYDDITVTTMDAPGVRVRVSGEGAQTVPLDETHLVARAVERGLARAGVAAAGLEVDCVNAIPHSRGVGSSASAVVSGLLAASELLSIAPEAFGTQALSDEDLVQLSAEFEGHPDNAAASVLGGAVVTWTDGDGEAIGYAARRLHVDPRIRATIFISHTESSTSQTRGLLPDSVPRCDAVFNVSRTALAVVALTREPDLLLAATDDRLHQQYRAEVLRPSANLVADLRASGYAATISGAGPTVLVLHTADLPAGMADRDGFTMVETSISDGPTVVDAR</sequence>
<comment type="function">
    <text evidence="7">Catalyzes the ATP-dependent phosphorylation of L-homoserine to L-homoserine phosphate.</text>
</comment>
<dbReference type="InterPro" id="IPR036554">
    <property type="entry name" value="GHMP_kinase_C_sf"/>
</dbReference>
<organism evidence="10 11">
    <name type="scientific">Gordonia defluvii</name>
    <dbReference type="NCBI Taxonomy" id="283718"/>
    <lineage>
        <taxon>Bacteria</taxon>
        <taxon>Bacillati</taxon>
        <taxon>Actinomycetota</taxon>
        <taxon>Actinomycetes</taxon>
        <taxon>Mycobacteriales</taxon>
        <taxon>Gordoniaceae</taxon>
        <taxon>Gordonia</taxon>
    </lineage>
</organism>
<dbReference type="InterPro" id="IPR014721">
    <property type="entry name" value="Ribsml_uS5_D2-typ_fold_subgr"/>
</dbReference>
<dbReference type="NCBIfam" id="TIGR00191">
    <property type="entry name" value="thrB"/>
    <property type="match status" value="1"/>
</dbReference>
<dbReference type="Gene3D" id="3.30.230.10">
    <property type="match status" value="1"/>
</dbReference>
<evidence type="ECO:0000256" key="4">
    <source>
        <dbReference type="ARBA" id="ARBA00022741"/>
    </source>
</evidence>
<evidence type="ECO:0000256" key="7">
    <source>
        <dbReference type="HAMAP-Rule" id="MF_00384"/>
    </source>
</evidence>
<reference evidence="11" key="1">
    <citation type="journal article" date="2019" name="Int. J. Syst. Evol. Microbiol.">
        <title>The Global Catalogue of Microorganisms (GCM) 10K type strain sequencing project: providing services to taxonomists for standard genome sequencing and annotation.</title>
        <authorList>
            <consortium name="The Broad Institute Genomics Platform"/>
            <consortium name="The Broad Institute Genome Sequencing Center for Infectious Disease"/>
            <person name="Wu L."/>
            <person name="Ma J."/>
        </authorList>
    </citation>
    <scope>NUCLEOTIDE SEQUENCE [LARGE SCALE GENOMIC DNA]</scope>
    <source>
        <strain evidence="11">JCM 14234</strain>
    </source>
</reference>
<keyword evidence="4 7" id="KW-0547">Nucleotide-binding</keyword>
<keyword evidence="1 7" id="KW-0028">Amino-acid biosynthesis</keyword>
<dbReference type="GO" id="GO:0016301">
    <property type="term" value="F:kinase activity"/>
    <property type="evidence" value="ECO:0007669"/>
    <property type="project" value="UniProtKB-KW"/>
</dbReference>
<dbReference type="SUPFAM" id="SSF55060">
    <property type="entry name" value="GHMP Kinase, C-terminal domain"/>
    <property type="match status" value="1"/>
</dbReference>
<protein>
    <recommendedName>
        <fullName evidence="7 8">Homoserine kinase</fullName>
        <shortName evidence="7">HK</shortName>
        <shortName evidence="7">HSK</shortName>
        <ecNumber evidence="7 8">2.7.1.39</ecNumber>
    </recommendedName>
</protein>
<evidence type="ECO:0000256" key="1">
    <source>
        <dbReference type="ARBA" id="ARBA00022605"/>
    </source>
</evidence>
<comment type="subcellular location">
    <subcellularLocation>
        <location evidence="7">Cytoplasm</location>
    </subcellularLocation>
</comment>
<dbReference type="InterPro" id="IPR006204">
    <property type="entry name" value="GHMP_kinase_N_dom"/>
</dbReference>
<evidence type="ECO:0000256" key="3">
    <source>
        <dbReference type="ARBA" id="ARBA00022697"/>
    </source>
</evidence>
<keyword evidence="11" id="KW-1185">Reference proteome</keyword>
<dbReference type="PRINTS" id="PR00958">
    <property type="entry name" value="HOMSERKINASE"/>
</dbReference>
<keyword evidence="2 7" id="KW-0808">Transferase</keyword>
<evidence type="ECO:0000256" key="5">
    <source>
        <dbReference type="ARBA" id="ARBA00022777"/>
    </source>
</evidence>
<dbReference type="Proteomes" id="UP001501035">
    <property type="component" value="Unassembled WGS sequence"/>
</dbReference>
<dbReference type="PIRSF" id="PIRSF000676">
    <property type="entry name" value="Homoser_kin"/>
    <property type="match status" value="1"/>
</dbReference>
<keyword evidence="7" id="KW-0963">Cytoplasm</keyword>
<comment type="pathway">
    <text evidence="7">Amino-acid biosynthesis; L-threonine biosynthesis; L-threonine from L-aspartate: step 4/5.</text>
</comment>
<dbReference type="EC" id="2.7.1.39" evidence="7 8"/>
<dbReference type="HAMAP" id="MF_00384">
    <property type="entry name" value="Homoser_kinase"/>
    <property type="match status" value="1"/>
</dbReference>
<keyword evidence="6 7" id="KW-0067">ATP-binding</keyword>
<comment type="similarity">
    <text evidence="7">Belongs to the GHMP kinase family. Homoserine kinase subfamily.</text>
</comment>
<evidence type="ECO:0000256" key="6">
    <source>
        <dbReference type="ARBA" id="ARBA00022840"/>
    </source>
</evidence>
<dbReference type="PANTHER" id="PTHR20861:SF1">
    <property type="entry name" value="HOMOSERINE KINASE"/>
    <property type="match status" value="1"/>
</dbReference>
<name>A0ABP6LMJ2_9ACTN</name>
<evidence type="ECO:0000313" key="11">
    <source>
        <dbReference type="Proteomes" id="UP001501035"/>
    </source>
</evidence>
<dbReference type="Pfam" id="PF00288">
    <property type="entry name" value="GHMP_kinases_N"/>
    <property type="match status" value="1"/>
</dbReference>
<evidence type="ECO:0000313" key="10">
    <source>
        <dbReference type="EMBL" id="GAA3047886.1"/>
    </source>
</evidence>
<dbReference type="InterPro" id="IPR020568">
    <property type="entry name" value="Ribosomal_Su5_D2-typ_SF"/>
</dbReference>
<keyword evidence="3 7" id="KW-0791">Threonine biosynthesis</keyword>
<dbReference type="EMBL" id="BAAAVS010000059">
    <property type="protein sequence ID" value="GAA3047886.1"/>
    <property type="molecule type" value="Genomic_DNA"/>
</dbReference>
<dbReference type="SUPFAM" id="SSF54211">
    <property type="entry name" value="Ribosomal protein S5 domain 2-like"/>
    <property type="match status" value="1"/>
</dbReference>
<dbReference type="PANTHER" id="PTHR20861">
    <property type="entry name" value="HOMOSERINE/4-DIPHOSPHOCYTIDYL-2-C-METHYL-D-ERYTHRITOL KINASE"/>
    <property type="match status" value="1"/>
</dbReference>
<accession>A0ABP6LMJ2</accession>
<feature type="domain" description="GHMP kinase N-terminal" evidence="9">
    <location>
        <begin position="72"/>
        <end position="161"/>
    </location>
</feature>
<comment type="caution">
    <text evidence="10">The sequence shown here is derived from an EMBL/GenBank/DDBJ whole genome shotgun (WGS) entry which is preliminary data.</text>
</comment>
<proteinExistence type="inferred from homology"/>
<keyword evidence="5 7" id="KW-0418">Kinase</keyword>
<dbReference type="InterPro" id="IPR000870">
    <property type="entry name" value="Homoserine_kinase"/>
</dbReference>
<evidence type="ECO:0000259" key="9">
    <source>
        <dbReference type="Pfam" id="PF00288"/>
    </source>
</evidence>
<comment type="caution">
    <text evidence="7">Lacks conserved residue(s) required for the propagation of feature annotation.</text>
</comment>
<evidence type="ECO:0000256" key="8">
    <source>
        <dbReference type="NCBIfam" id="TIGR00191"/>
    </source>
</evidence>
<gene>
    <name evidence="7 10" type="primary">thrB</name>
    <name evidence="10" type="ORF">GCM10010528_28830</name>
</gene>
<evidence type="ECO:0000256" key="2">
    <source>
        <dbReference type="ARBA" id="ARBA00022679"/>
    </source>
</evidence>
<comment type="catalytic activity">
    <reaction evidence="7">
        <text>L-homoserine + ATP = O-phospho-L-homoserine + ADP + H(+)</text>
        <dbReference type="Rhea" id="RHEA:13985"/>
        <dbReference type="ChEBI" id="CHEBI:15378"/>
        <dbReference type="ChEBI" id="CHEBI:30616"/>
        <dbReference type="ChEBI" id="CHEBI:57476"/>
        <dbReference type="ChEBI" id="CHEBI:57590"/>
        <dbReference type="ChEBI" id="CHEBI:456216"/>
        <dbReference type="EC" id="2.7.1.39"/>
    </reaction>
</comment>